<keyword evidence="4" id="KW-0675">Receptor</keyword>
<keyword evidence="1" id="KW-0812">Transmembrane</keyword>
<evidence type="ECO:0000256" key="2">
    <source>
        <dbReference type="SAM" id="SignalP"/>
    </source>
</evidence>
<feature type="domain" description="TonB-dependent receptor plug" evidence="3">
    <location>
        <begin position="50"/>
        <end position="135"/>
    </location>
</feature>
<dbReference type="AlphaFoldDB" id="A0A7V8JLY8"/>
<comment type="subcellular location">
    <subcellularLocation>
        <location evidence="1">Cell outer membrane</location>
        <topology evidence="1">Multi-pass membrane protein</topology>
    </subcellularLocation>
</comment>
<dbReference type="Gene3D" id="2.170.130.10">
    <property type="entry name" value="TonB-dependent receptor, plug domain"/>
    <property type="match status" value="1"/>
</dbReference>
<dbReference type="GO" id="GO:0015344">
    <property type="term" value="F:siderophore uptake transmembrane transporter activity"/>
    <property type="evidence" value="ECO:0007669"/>
    <property type="project" value="TreeGrafter"/>
</dbReference>
<dbReference type="EMBL" id="WNDS01000002">
    <property type="protein sequence ID" value="KAF1015536.1"/>
    <property type="molecule type" value="Genomic_DNA"/>
</dbReference>
<evidence type="ECO:0000313" key="4">
    <source>
        <dbReference type="EMBL" id="KAF1015536.1"/>
    </source>
</evidence>
<proteinExistence type="inferred from homology"/>
<keyword evidence="1" id="KW-0472">Membrane</keyword>
<keyword evidence="1" id="KW-1134">Transmembrane beta strand</keyword>
<keyword evidence="2" id="KW-0732">Signal</keyword>
<dbReference type="InterPro" id="IPR037066">
    <property type="entry name" value="Plug_dom_sf"/>
</dbReference>
<dbReference type="GO" id="GO:0044718">
    <property type="term" value="P:siderophore transmembrane transport"/>
    <property type="evidence" value="ECO:0007669"/>
    <property type="project" value="TreeGrafter"/>
</dbReference>
<evidence type="ECO:0000313" key="5">
    <source>
        <dbReference type="Proteomes" id="UP000487117"/>
    </source>
</evidence>
<accession>A0A7V8JLY8</accession>
<feature type="signal peptide" evidence="2">
    <location>
        <begin position="1"/>
        <end position="19"/>
    </location>
</feature>
<organism evidence="4 5">
    <name type="scientific">Stenotrophomonas maltophilia</name>
    <name type="common">Pseudomonas maltophilia</name>
    <name type="synonym">Xanthomonas maltophilia</name>
    <dbReference type="NCBI Taxonomy" id="40324"/>
    <lineage>
        <taxon>Bacteria</taxon>
        <taxon>Pseudomonadati</taxon>
        <taxon>Pseudomonadota</taxon>
        <taxon>Gammaproteobacteria</taxon>
        <taxon>Lysobacterales</taxon>
        <taxon>Lysobacteraceae</taxon>
        <taxon>Stenotrophomonas</taxon>
        <taxon>Stenotrophomonas maltophilia group</taxon>
    </lineage>
</organism>
<dbReference type="PANTHER" id="PTHR30069:SF40">
    <property type="entry name" value="TONB-DEPENDENT RECEPTOR NMB0964-RELATED"/>
    <property type="match status" value="1"/>
</dbReference>
<gene>
    <name evidence="4" type="ORF">GAK31_01010</name>
</gene>
<comment type="similarity">
    <text evidence="1">Belongs to the TonB-dependent receptor family.</text>
</comment>
<name>A0A7V8JLY8_STEMA</name>
<reference evidence="5" key="1">
    <citation type="journal article" date="2020" name="MBio">
        <title>Horizontal gene transfer to a defensive symbiont with a reduced genome amongst a multipartite beetle microbiome.</title>
        <authorList>
            <person name="Waterworth S.C."/>
            <person name="Florez L.V."/>
            <person name="Rees E.R."/>
            <person name="Hertweck C."/>
            <person name="Kaltenpoth M."/>
            <person name="Kwan J.C."/>
        </authorList>
    </citation>
    <scope>NUCLEOTIDE SEQUENCE [LARGE SCALE GENOMIC DNA]</scope>
</reference>
<dbReference type="Proteomes" id="UP000487117">
    <property type="component" value="Unassembled WGS sequence"/>
</dbReference>
<dbReference type="SUPFAM" id="SSF56935">
    <property type="entry name" value="Porins"/>
    <property type="match status" value="1"/>
</dbReference>
<keyword evidence="1" id="KW-0813">Transport</keyword>
<dbReference type="InterPro" id="IPR039426">
    <property type="entry name" value="TonB-dep_rcpt-like"/>
</dbReference>
<keyword evidence="1" id="KW-0998">Cell outer membrane</keyword>
<dbReference type="InterPro" id="IPR012910">
    <property type="entry name" value="Plug_dom"/>
</dbReference>
<sequence length="189" mass="20338">MRYHLLAAAVVLAIPSVHAADDVTLPTLHVQADAPSRIDTRVTVDNTCVQNRTLGDMLDHVSGVQTSAFGPNAGAPVIRSLSGNRVQILEDGQSIQGMNALSGDINIPFDPLFVRSVTVNKSSDSVRYGGTAIGGSVNIDSGLISRRMEDKDQEMELVLRKGFNDADAQGFRMNFNNQRNLSTNLQVTS</sequence>
<evidence type="ECO:0000256" key="1">
    <source>
        <dbReference type="PROSITE-ProRule" id="PRU01360"/>
    </source>
</evidence>
<protein>
    <submittedName>
        <fullName evidence="4">Putative TonB-dependent receptor</fullName>
    </submittedName>
</protein>
<dbReference type="PROSITE" id="PS52016">
    <property type="entry name" value="TONB_DEPENDENT_REC_3"/>
    <property type="match status" value="1"/>
</dbReference>
<dbReference type="GO" id="GO:0009279">
    <property type="term" value="C:cell outer membrane"/>
    <property type="evidence" value="ECO:0007669"/>
    <property type="project" value="UniProtKB-SubCell"/>
</dbReference>
<dbReference type="PANTHER" id="PTHR30069">
    <property type="entry name" value="TONB-DEPENDENT OUTER MEMBRANE RECEPTOR"/>
    <property type="match status" value="1"/>
</dbReference>
<feature type="chain" id="PRO_5031344877" evidence="2">
    <location>
        <begin position="20"/>
        <end position="189"/>
    </location>
</feature>
<comment type="caution">
    <text evidence="4">The sequence shown here is derived from an EMBL/GenBank/DDBJ whole genome shotgun (WGS) entry which is preliminary data.</text>
</comment>
<evidence type="ECO:0000259" key="3">
    <source>
        <dbReference type="Pfam" id="PF07715"/>
    </source>
</evidence>
<dbReference type="Pfam" id="PF07715">
    <property type="entry name" value="Plug"/>
    <property type="match status" value="1"/>
</dbReference>